<comment type="caution">
    <text evidence="1">The sequence shown here is derived from an EMBL/GenBank/DDBJ whole genome shotgun (WGS) entry which is preliminary data.</text>
</comment>
<evidence type="ECO:0000313" key="1">
    <source>
        <dbReference type="EMBL" id="KAJ8627290.1"/>
    </source>
</evidence>
<dbReference type="EMBL" id="CM056814">
    <property type="protein sequence ID" value="KAJ8627290.1"/>
    <property type="molecule type" value="Genomic_DNA"/>
</dbReference>
<protein>
    <submittedName>
        <fullName evidence="1">Uncharacterized protein</fullName>
    </submittedName>
</protein>
<reference evidence="1 2" key="1">
    <citation type="journal article" date="2022" name="Hortic Res">
        <title>A haplotype resolved chromosomal level avocado genome allows analysis of novel avocado genes.</title>
        <authorList>
            <person name="Nath O."/>
            <person name="Fletcher S.J."/>
            <person name="Hayward A."/>
            <person name="Shaw L.M."/>
            <person name="Masouleh A.K."/>
            <person name="Furtado A."/>
            <person name="Henry R.J."/>
            <person name="Mitter N."/>
        </authorList>
    </citation>
    <scope>NUCLEOTIDE SEQUENCE [LARGE SCALE GENOMIC DNA]</scope>
    <source>
        <strain evidence="2">cv. Hass</strain>
    </source>
</reference>
<evidence type="ECO:0000313" key="2">
    <source>
        <dbReference type="Proteomes" id="UP001234297"/>
    </source>
</evidence>
<dbReference type="Proteomes" id="UP001234297">
    <property type="component" value="Chromosome 6"/>
</dbReference>
<name>A0ACC2L200_PERAE</name>
<gene>
    <name evidence="1" type="ORF">MRB53_020597</name>
</gene>
<accession>A0ACC2L200</accession>
<organism evidence="1 2">
    <name type="scientific">Persea americana</name>
    <name type="common">Avocado</name>
    <dbReference type="NCBI Taxonomy" id="3435"/>
    <lineage>
        <taxon>Eukaryota</taxon>
        <taxon>Viridiplantae</taxon>
        <taxon>Streptophyta</taxon>
        <taxon>Embryophyta</taxon>
        <taxon>Tracheophyta</taxon>
        <taxon>Spermatophyta</taxon>
        <taxon>Magnoliopsida</taxon>
        <taxon>Magnoliidae</taxon>
        <taxon>Laurales</taxon>
        <taxon>Lauraceae</taxon>
        <taxon>Persea</taxon>
    </lineage>
</organism>
<keyword evidence="2" id="KW-1185">Reference proteome</keyword>
<sequence length="81" mass="8777">MPAGSNHRSDPVRVLVLFVFHCIYIPPERSLSAPANPPRQFQTCASIPHSGSPDTYTKQYTRGSSKKAGLGHPTSISKSLV</sequence>
<proteinExistence type="predicted"/>